<dbReference type="AlphaFoldDB" id="A0A8H6SC92"/>
<dbReference type="RefSeq" id="XP_037217040.1">
    <property type="nucleotide sequence ID" value="XM_037367646.1"/>
</dbReference>
<evidence type="ECO:0000256" key="1">
    <source>
        <dbReference type="SAM" id="Coils"/>
    </source>
</evidence>
<proteinExistence type="predicted"/>
<feature type="coiled-coil region" evidence="1">
    <location>
        <begin position="12"/>
        <end position="39"/>
    </location>
</feature>
<dbReference type="EMBL" id="JACAZF010000009">
    <property type="protein sequence ID" value="KAF7295677.1"/>
    <property type="molecule type" value="Genomic_DNA"/>
</dbReference>
<dbReference type="GeneID" id="59350162"/>
<evidence type="ECO:0000313" key="3">
    <source>
        <dbReference type="Proteomes" id="UP000636479"/>
    </source>
</evidence>
<organism evidence="2 3">
    <name type="scientific">Mycena indigotica</name>
    <dbReference type="NCBI Taxonomy" id="2126181"/>
    <lineage>
        <taxon>Eukaryota</taxon>
        <taxon>Fungi</taxon>
        <taxon>Dikarya</taxon>
        <taxon>Basidiomycota</taxon>
        <taxon>Agaricomycotina</taxon>
        <taxon>Agaricomycetes</taxon>
        <taxon>Agaricomycetidae</taxon>
        <taxon>Agaricales</taxon>
        <taxon>Marasmiineae</taxon>
        <taxon>Mycenaceae</taxon>
        <taxon>Mycena</taxon>
    </lineage>
</organism>
<protein>
    <submittedName>
        <fullName evidence="2">F-box domain-containing protein</fullName>
    </submittedName>
</protein>
<gene>
    <name evidence="2" type="ORF">MIND_01108000</name>
</gene>
<accession>A0A8H6SC92</accession>
<dbReference type="Proteomes" id="UP000636479">
    <property type="component" value="Unassembled WGS sequence"/>
</dbReference>
<evidence type="ECO:0000313" key="2">
    <source>
        <dbReference type="EMBL" id="KAF7295677.1"/>
    </source>
</evidence>
<comment type="caution">
    <text evidence="2">The sequence shown here is derived from an EMBL/GenBank/DDBJ whole genome shotgun (WGS) entry which is preliminary data.</text>
</comment>
<keyword evidence="3" id="KW-1185">Reference proteome</keyword>
<reference evidence="2" key="1">
    <citation type="submission" date="2020-05" db="EMBL/GenBank/DDBJ databases">
        <title>Mycena genomes resolve the evolution of fungal bioluminescence.</title>
        <authorList>
            <person name="Tsai I.J."/>
        </authorList>
    </citation>
    <scope>NUCLEOTIDE SEQUENCE</scope>
    <source>
        <strain evidence="2">171206Taipei</strain>
    </source>
</reference>
<dbReference type="Gene3D" id="1.20.1280.50">
    <property type="match status" value="1"/>
</dbReference>
<keyword evidence="1" id="KW-0175">Coiled coil</keyword>
<name>A0A8H6SC92_9AGAR</name>
<dbReference type="OrthoDB" id="3357519at2759"/>
<sequence length="403" mass="45864">MAARRQQDRDRLPVVETELARLELQISRLRIERSGIKRRLESYIYPVQNLPNEIVSEIFINLIPPYPECPPLFGQQSPTRLLRICHAWREIALHTPQLWRAIDCQGPPPRYRLRPNQTVPDAATTLAEINTWLGRSASCGLSLSFDPQPDENPEYQTDVMKLLRLHQHRWEFLTMTSVAAVESNETPLALAGPLPLLRELWAFHSVAVSAAPSNAPMLRSLFLSIPRFPDTFAMGPNNIQWAQFTSLNLNHAIEDCLPILRDAVNLRHFYVHLEREKTILPAALHLPPRLETFILVFDANPGSLPLAPGYLQKIVGPALKRVHIHAVFLQPNPMDVINAFLRNSQCPLQHLQFMGQSKPFVILAEELRVLLPHIPKITKVSGPPEPVIGQSMDQYFDRITLPY</sequence>